<accession>A0A839T6M1</accession>
<evidence type="ECO:0000313" key="1">
    <source>
        <dbReference type="EMBL" id="MBB3104748.1"/>
    </source>
</evidence>
<sequence>MMNVPYTRWVTIEADKSAGGLMLDEKTESSLDSPASLSILYAYSRFRSA</sequence>
<protein>
    <submittedName>
        <fullName evidence="1">Uncharacterized protein</fullName>
    </submittedName>
</protein>
<dbReference type="Proteomes" id="UP000549250">
    <property type="component" value="Unassembled WGS sequence"/>
</dbReference>
<comment type="caution">
    <text evidence="1">The sequence shown here is derived from an EMBL/GenBank/DDBJ whole genome shotgun (WGS) entry which is preliminary data.</text>
</comment>
<dbReference type="AlphaFoldDB" id="A0A839T6M1"/>
<organism evidence="1 2">
    <name type="scientific">Azomonas macrocytogenes</name>
    <name type="common">Azotobacter macrocytogenes</name>
    <dbReference type="NCBI Taxonomy" id="69962"/>
    <lineage>
        <taxon>Bacteria</taxon>
        <taxon>Pseudomonadati</taxon>
        <taxon>Pseudomonadota</taxon>
        <taxon>Gammaproteobacteria</taxon>
        <taxon>Pseudomonadales</taxon>
        <taxon>Pseudomonadaceae</taxon>
        <taxon>Azomonas</taxon>
    </lineage>
</organism>
<name>A0A839T6M1_AZOMA</name>
<keyword evidence="2" id="KW-1185">Reference proteome</keyword>
<evidence type="ECO:0000313" key="2">
    <source>
        <dbReference type="Proteomes" id="UP000549250"/>
    </source>
</evidence>
<reference evidence="1 2" key="1">
    <citation type="submission" date="2020-08" db="EMBL/GenBank/DDBJ databases">
        <title>Genomic Encyclopedia of Type Strains, Phase III (KMG-III): the genomes of soil and plant-associated and newly described type strains.</title>
        <authorList>
            <person name="Whitman W."/>
        </authorList>
    </citation>
    <scope>NUCLEOTIDE SEQUENCE [LARGE SCALE GENOMIC DNA]</scope>
    <source>
        <strain evidence="1 2">CECT 4462</strain>
    </source>
</reference>
<dbReference type="EMBL" id="JACHXI010000019">
    <property type="protein sequence ID" value="MBB3104748.1"/>
    <property type="molecule type" value="Genomic_DNA"/>
</dbReference>
<proteinExistence type="predicted"/>
<gene>
    <name evidence="1" type="ORF">FHR87_003174</name>
</gene>